<name>A0A8T1Z6B4_ARASU</name>
<proteinExistence type="predicted"/>
<reference evidence="1 2" key="1">
    <citation type="submission" date="2020-12" db="EMBL/GenBank/DDBJ databases">
        <title>Concerted genomic and epigenomic changes stabilize Arabidopsis allopolyploids.</title>
        <authorList>
            <person name="Chen Z."/>
        </authorList>
    </citation>
    <scope>NUCLEOTIDE SEQUENCE [LARGE SCALE GENOMIC DNA]</scope>
    <source>
        <strain evidence="1">As9502</strain>
        <tissue evidence="1">Leaf</tissue>
    </source>
</reference>
<evidence type="ECO:0000313" key="1">
    <source>
        <dbReference type="EMBL" id="KAG7554466.1"/>
    </source>
</evidence>
<organism evidence="1 2">
    <name type="scientific">Arabidopsis suecica</name>
    <name type="common">Swedish thale-cress</name>
    <name type="synonym">Cardaminopsis suecica</name>
    <dbReference type="NCBI Taxonomy" id="45249"/>
    <lineage>
        <taxon>Eukaryota</taxon>
        <taxon>Viridiplantae</taxon>
        <taxon>Streptophyta</taxon>
        <taxon>Embryophyta</taxon>
        <taxon>Tracheophyta</taxon>
        <taxon>Spermatophyta</taxon>
        <taxon>Magnoliopsida</taxon>
        <taxon>eudicotyledons</taxon>
        <taxon>Gunneridae</taxon>
        <taxon>Pentapetalae</taxon>
        <taxon>rosids</taxon>
        <taxon>malvids</taxon>
        <taxon>Brassicales</taxon>
        <taxon>Brassicaceae</taxon>
        <taxon>Camelineae</taxon>
        <taxon>Arabidopsis</taxon>
    </lineage>
</organism>
<dbReference type="AlphaFoldDB" id="A0A8T1Z6B4"/>
<protein>
    <submittedName>
        <fullName evidence="1">Uncharacterized protein</fullName>
    </submittedName>
</protein>
<gene>
    <name evidence="1" type="ORF">ISN44_As11g007000</name>
</gene>
<feature type="non-terminal residue" evidence="1">
    <location>
        <position position="1"/>
    </location>
</feature>
<comment type="caution">
    <text evidence="1">The sequence shown here is derived from an EMBL/GenBank/DDBJ whole genome shotgun (WGS) entry which is preliminary data.</text>
</comment>
<dbReference type="EMBL" id="JAEFBJ010000011">
    <property type="protein sequence ID" value="KAG7554466.1"/>
    <property type="molecule type" value="Genomic_DNA"/>
</dbReference>
<sequence>ISSVPCYLSLVLVNRGKGYKRQVNRGKGKATPFFFVFSL</sequence>
<dbReference type="Proteomes" id="UP000694251">
    <property type="component" value="Chromosome 11"/>
</dbReference>
<accession>A0A8T1Z6B4</accession>
<keyword evidence="2" id="KW-1185">Reference proteome</keyword>
<evidence type="ECO:0000313" key="2">
    <source>
        <dbReference type="Proteomes" id="UP000694251"/>
    </source>
</evidence>